<keyword evidence="2" id="KW-1185">Reference proteome</keyword>
<gene>
    <name evidence="1" type="ORF">phiGM223_11</name>
</gene>
<organism evidence="1 2">
    <name type="scientific">Pseudomonas phage phiGM22-3</name>
    <dbReference type="NCBI Taxonomy" id="2816462"/>
    <lineage>
        <taxon>Viruses</taxon>
        <taxon>Duplodnaviria</taxon>
        <taxon>Heunggongvirae</taxon>
        <taxon>Uroviricota</taxon>
        <taxon>Caudoviricetes</taxon>
        <taxon>Autographivirales</taxon>
        <taxon>Autoscriptoviridae</taxon>
        <taxon>Tunggulvirus</taxon>
        <taxon>Tunggulvirus GM223</taxon>
    </lineage>
</organism>
<reference evidence="1" key="1">
    <citation type="submission" date="2021-02" db="EMBL/GenBank/DDBJ databases">
        <authorList>
            <person name="Qin X."/>
            <person name="Gong M."/>
            <person name="Yang H."/>
        </authorList>
    </citation>
    <scope>NUCLEOTIDE SEQUENCE</scope>
</reference>
<dbReference type="EMBL" id="MW627366">
    <property type="protein sequence ID" value="QTZ83277.1"/>
    <property type="molecule type" value="Genomic_DNA"/>
</dbReference>
<protein>
    <recommendedName>
        <fullName evidence="3">Lipoprotein</fullName>
    </recommendedName>
</protein>
<name>A0A8T8IV22_9CAUD</name>
<dbReference type="Proteomes" id="UP000676975">
    <property type="component" value="Segment"/>
</dbReference>
<proteinExistence type="predicted"/>
<accession>A0A8T8IV22</accession>
<evidence type="ECO:0008006" key="3">
    <source>
        <dbReference type="Google" id="ProtNLM"/>
    </source>
</evidence>
<dbReference type="PROSITE" id="PS51257">
    <property type="entry name" value="PROKAR_LIPOPROTEIN"/>
    <property type="match status" value="1"/>
</dbReference>
<evidence type="ECO:0000313" key="2">
    <source>
        <dbReference type="Proteomes" id="UP000676975"/>
    </source>
</evidence>
<evidence type="ECO:0000313" key="1">
    <source>
        <dbReference type="EMBL" id="QTZ83277.1"/>
    </source>
</evidence>
<sequence length="54" mass="5826">MKFLVAALALALTAGCVYQPIHVEVYTVTAVENADIGIDASRNTTQDTYHETAQ</sequence>